<dbReference type="OMA" id="FYKASNP"/>
<dbReference type="Pfam" id="PF04212">
    <property type="entry name" value="MIT"/>
    <property type="match status" value="1"/>
</dbReference>
<dbReference type="FunFam" id="1.20.58.80:FF:000021">
    <property type="entry name" value="MIT domain-containing protein 1"/>
    <property type="match status" value="1"/>
</dbReference>
<evidence type="ECO:0000256" key="10">
    <source>
        <dbReference type="ARBA" id="ARBA00069954"/>
    </source>
</evidence>
<evidence type="ECO:0000313" key="13">
    <source>
        <dbReference type="Proteomes" id="UP000472240"/>
    </source>
</evidence>
<reference evidence="13" key="3">
    <citation type="submission" date="2018-12" db="EMBL/GenBank/DDBJ databases">
        <title>G10K-VGP greater horseshoe bat female genome, primary haplotype.</title>
        <authorList>
            <person name="Teeling E."/>
            <person name="Myers G."/>
            <person name="Vernes S."/>
            <person name="Pippel M."/>
            <person name="Winkler S."/>
            <person name="Fedrigo O."/>
            <person name="Rhie A."/>
            <person name="Koren S."/>
            <person name="Phillippy A."/>
            <person name="Lewin H."/>
            <person name="Damas J."/>
            <person name="Howe K."/>
            <person name="Mountcastle J."/>
            <person name="Jarvis E.D."/>
        </authorList>
    </citation>
    <scope>NUCLEOTIDE SEQUENCE [LARGE SCALE GENOMIC DNA]</scope>
</reference>
<keyword evidence="13" id="KW-1185">Reference proteome</keyword>
<dbReference type="GeneTree" id="ENSGT00390000010868"/>
<evidence type="ECO:0000256" key="4">
    <source>
        <dbReference type="ARBA" id="ARBA00022448"/>
    </source>
</evidence>
<evidence type="ECO:0000256" key="6">
    <source>
        <dbReference type="ARBA" id="ARBA00022753"/>
    </source>
</evidence>
<dbReference type="InParanoid" id="A0A671GCU4"/>
<comment type="subcellular location">
    <subcellularLocation>
        <location evidence="1">Endosome membrane</location>
        <topology evidence="1">Peripheral membrane protein</topology>
        <orientation evidence="1">Cytoplasmic side</orientation>
    </subcellularLocation>
    <subcellularLocation>
        <location evidence="3">Late endosome membrane</location>
        <topology evidence="3">Peripheral membrane protein</topology>
    </subcellularLocation>
    <subcellularLocation>
        <location evidence="2">Midbody</location>
    </subcellularLocation>
</comment>
<dbReference type="GO" id="GO:0061952">
    <property type="term" value="P:midbody abscission"/>
    <property type="evidence" value="ECO:0007669"/>
    <property type="project" value="Ensembl"/>
</dbReference>
<dbReference type="Gene3D" id="1.20.58.80">
    <property type="entry name" value="Phosphotransferase system, lactose/cellobiose-type IIA subunit"/>
    <property type="match status" value="1"/>
</dbReference>
<evidence type="ECO:0000256" key="2">
    <source>
        <dbReference type="ARBA" id="ARBA00004214"/>
    </source>
</evidence>
<organism evidence="12 13">
    <name type="scientific">Rhinolophus ferrumequinum</name>
    <name type="common">Greater horseshoe bat</name>
    <dbReference type="NCBI Taxonomy" id="59479"/>
    <lineage>
        <taxon>Eukaryota</taxon>
        <taxon>Metazoa</taxon>
        <taxon>Chordata</taxon>
        <taxon>Craniata</taxon>
        <taxon>Vertebrata</taxon>
        <taxon>Euteleostomi</taxon>
        <taxon>Mammalia</taxon>
        <taxon>Eutheria</taxon>
        <taxon>Laurasiatheria</taxon>
        <taxon>Chiroptera</taxon>
        <taxon>Yinpterochiroptera</taxon>
        <taxon>Rhinolophoidea</taxon>
        <taxon>Rhinolophidae</taxon>
        <taxon>Rhinolophinae</taxon>
        <taxon>Rhinolophus</taxon>
    </lineage>
</organism>
<accession>A0A671GCU4</accession>
<evidence type="ECO:0000259" key="11">
    <source>
        <dbReference type="SMART" id="SM00745"/>
    </source>
</evidence>
<dbReference type="InterPro" id="IPR052817">
    <property type="entry name" value="MIT_domain_contain_protein1"/>
</dbReference>
<feature type="domain" description="MIT" evidence="11">
    <location>
        <begin position="8"/>
        <end position="86"/>
    </location>
</feature>
<dbReference type="Pfam" id="PF16565">
    <property type="entry name" value="MIT_C"/>
    <property type="match status" value="1"/>
</dbReference>
<keyword evidence="8" id="KW-0131">Cell cycle</keyword>
<dbReference type="InterPro" id="IPR045331">
    <property type="entry name" value="MITD1_N"/>
</dbReference>
<dbReference type="AlphaFoldDB" id="A0A671GCU4"/>
<protein>
    <recommendedName>
        <fullName evidence="10">MIT domain-containing protein 1</fullName>
    </recommendedName>
</protein>
<evidence type="ECO:0000256" key="5">
    <source>
        <dbReference type="ARBA" id="ARBA00022618"/>
    </source>
</evidence>
<dbReference type="CDD" id="cd02685">
    <property type="entry name" value="MIT_C"/>
    <property type="match status" value="1"/>
</dbReference>
<evidence type="ECO:0000256" key="8">
    <source>
        <dbReference type="ARBA" id="ARBA00023306"/>
    </source>
</evidence>
<evidence type="ECO:0000256" key="7">
    <source>
        <dbReference type="ARBA" id="ARBA00023136"/>
    </source>
</evidence>
<sequence length="236" mass="27158">MSKFGLGSDPETAAAVTVLTRAVQLDSECRYQQALVCYQEGIDLLLQVLKGTKDDTKKCNLRKKISGYMDRAENIKKYLDQEKEDGKYHKQIKIEENATGFSYESLFKNTLMKTVTEVWIEDPYIRLTHQLPCKVKTIHLLTSLDEGCGKQQQISGLGEIKESLENHGVLLDLEYSSSLHDREIRFNNGWMIKIGRGLDYFKKPQGRFSLGYCDFDLRPCHETTVDIFHNKHTKKI</sequence>
<keyword evidence="4" id="KW-0813">Transport</keyword>
<dbReference type="InterPro" id="IPR038113">
    <property type="entry name" value="MITD1_C_sf"/>
</dbReference>
<evidence type="ECO:0000256" key="9">
    <source>
        <dbReference type="ARBA" id="ARBA00061935"/>
    </source>
</evidence>
<dbReference type="GO" id="GO:0042802">
    <property type="term" value="F:identical protein binding"/>
    <property type="evidence" value="ECO:0007669"/>
    <property type="project" value="Ensembl"/>
</dbReference>
<proteinExistence type="predicted"/>
<reference evidence="12 13" key="2">
    <citation type="journal article" date="2018" name="Annu Rev Anim Biosci">
        <title>Bat Biology, Genomes, and the Bat1K Project: To Generate Chromosome-Level Genomes for All Living Bat Species.</title>
        <authorList>
            <person name="Teeling E.C."/>
            <person name="Vernes S.C."/>
            <person name="Davalos L.M."/>
            <person name="Ray D.A."/>
            <person name="Gilbert M.T.P."/>
            <person name="Myers E."/>
        </authorList>
    </citation>
    <scope>NUCLEOTIDE SEQUENCE</scope>
</reference>
<reference evidence="12" key="4">
    <citation type="submission" date="2025-08" db="UniProtKB">
        <authorList>
            <consortium name="Ensembl"/>
        </authorList>
    </citation>
    <scope>IDENTIFICATION</scope>
</reference>
<dbReference type="Proteomes" id="UP000472240">
    <property type="component" value="Chromosome 13"/>
</dbReference>
<comment type="subunit">
    <text evidence="9">Homodimer. Interacts (via MIT domain) with CHMP1A, CHMP1B, CHMP2A and IST1.</text>
</comment>
<dbReference type="PANTHER" id="PTHR21222:SF1">
    <property type="entry name" value="MIT DOMAIN-CONTAINING PROTEIN 1"/>
    <property type="match status" value="1"/>
</dbReference>
<evidence type="ECO:0000256" key="3">
    <source>
        <dbReference type="ARBA" id="ARBA00004633"/>
    </source>
</evidence>
<dbReference type="GO" id="GO:0035091">
    <property type="term" value="F:phosphatidylinositol binding"/>
    <property type="evidence" value="ECO:0007669"/>
    <property type="project" value="Ensembl"/>
</dbReference>
<dbReference type="InterPro" id="IPR032341">
    <property type="entry name" value="MITD1_C"/>
</dbReference>
<evidence type="ECO:0000313" key="12">
    <source>
        <dbReference type="Ensembl" id="ENSRFEP00010033454.1"/>
    </source>
</evidence>
<dbReference type="GO" id="GO:0030496">
    <property type="term" value="C:midbody"/>
    <property type="evidence" value="ECO:0007669"/>
    <property type="project" value="UniProtKB-SubCell"/>
</dbReference>
<dbReference type="PANTHER" id="PTHR21222">
    <property type="entry name" value="MIT DOMAIN-CONTAINING PROTEIN 1"/>
    <property type="match status" value="1"/>
</dbReference>
<reference evidence="12 13" key="1">
    <citation type="journal article" date="2015" name="Annu Rev Anim Biosci">
        <title>The Genome 10K Project: a way forward.</title>
        <authorList>
            <person name="Koepfli K.P."/>
            <person name="Paten B."/>
            <person name="O'Brien S.J."/>
            <person name="Koepfli K.P."/>
            <person name="Paten B."/>
            <person name="Antunes A."/>
            <person name="Belov K."/>
            <person name="Bustamante C."/>
            <person name="Castoe T.A."/>
            <person name="Clawson H."/>
            <person name="Crawford A.J."/>
            <person name="Diekhans M."/>
            <person name="Distel D."/>
            <person name="Durbin R."/>
            <person name="Earl D."/>
            <person name="Fujita M.K."/>
            <person name="Gamble T."/>
            <person name="Georges A."/>
            <person name="Gemmell N."/>
            <person name="Gilbert M.T."/>
            <person name="Graves J.M."/>
            <person name="Green R.E."/>
            <person name="Hickey G."/>
            <person name="Jarvis E.D."/>
            <person name="Johnson W."/>
            <person name="Komissarov A."/>
            <person name="Korf I."/>
            <person name="Kuhn R."/>
            <person name="Larkin D.M."/>
            <person name="Lewin H."/>
            <person name="Lopez J.V."/>
            <person name="Ma J."/>
            <person name="Marques-Bonet T."/>
            <person name="Miller W."/>
            <person name="Murphy R."/>
            <person name="Pevzner P."/>
            <person name="Shapiro B."/>
            <person name="Steiner C."/>
            <person name="Tamazian G."/>
            <person name="Venkatesh B."/>
            <person name="Wang J."/>
            <person name="Wayne R."/>
            <person name="Wiley E."/>
            <person name="Yang H."/>
            <person name="Zhang G."/>
            <person name="Haussler D."/>
            <person name="Ryder O."/>
            <person name="O'Brien S.J."/>
        </authorList>
    </citation>
    <scope>NUCLEOTIDE SEQUENCE</scope>
</reference>
<keyword evidence="5" id="KW-0132">Cell division</keyword>
<gene>
    <name evidence="12" type="primary">MITD1</name>
</gene>
<dbReference type="GO" id="GO:0031902">
    <property type="term" value="C:late endosome membrane"/>
    <property type="evidence" value="ECO:0007669"/>
    <property type="project" value="UniProtKB-SubCell"/>
</dbReference>
<dbReference type="GO" id="GO:0019904">
    <property type="term" value="F:protein domain specific binding"/>
    <property type="evidence" value="ECO:0007669"/>
    <property type="project" value="Ensembl"/>
</dbReference>
<dbReference type="Ensembl" id="ENSRFET00010036221.1">
    <property type="protein sequence ID" value="ENSRFEP00010033454.1"/>
    <property type="gene ID" value="ENSRFEG00010021992.1"/>
</dbReference>
<dbReference type="Gene3D" id="3.30.870.30">
    <property type="entry name" value="MITD, C-terminal phospholipase D-like domain"/>
    <property type="match status" value="1"/>
</dbReference>
<dbReference type="InterPro" id="IPR036181">
    <property type="entry name" value="MIT_dom_sf"/>
</dbReference>
<dbReference type="SMART" id="SM00745">
    <property type="entry name" value="MIT"/>
    <property type="match status" value="1"/>
</dbReference>
<evidence type="ECO:0000256" key="1">
    <source>
        <dbReference type="ARBA" id="ARBA00004125"/>
    </source>
</evidence>
<dbReference type="InterPro" id="IPR007330">
    <property type="entry name" value="MIT_dom"/>
</dbReference>
<reference evidence="12" key="5">
    <citation type="submission" date="2025-09" db="UniProtKB">
        <authorList>
            <consortium name="Ensembl"/>
        </authorList>
    </citation>
    <scope>IDENTIFICATION</scope>
</reference>
<keyword evidence="7" id="KW-0472">Membrane</keyword>
<dbReference type="FunCoup" id="A0A671GCU4">
    <property type="interactions" value="1913"/>
</dbReference>
<dbReference type="SUPFAM" id="SSF116846">
    <property type="entry name" value="MIT domain"/>
    <property type="match status" value="1"/>
</dbReference>
<name>A0A671GCU4_RHIFE</name>
<keyword evidence="6" id="KW-0967">Endosome</keyword>
<dbReference type="CDD" id="cd02683">
    <property type="entry name" value="MIT_1"/>
    <property type="match status" value="1"/>
</dbReference>